<dbReference type="Pfam" id="PF10400">
    <property type="entry name" value="Vir_act_alpha_C"/>
    <property type="match status" value="1"/>
</dbReference>
<dbReference type="InterPro" id="IPR036388">
    <property type="entry name" value="WH-like_DNA-bd_sf"/>
</dbReference>
<dbReference type="Proteomes" id="UP001551482">
    <property type="component" value="Unassembled WGS sequence"/>
</dbReference>
<evidence type="ECO:0000313" key="3">
    <source>
        <dbReference type="EMBL" id="MEU8137210.1"/>
    </source>
</evidence>
<evidence type="ECO:0000313" key="4">
    <source>
        <dbReference type="Proteomes" id="UP001551482"/>
    </source>
</evidence>
<reference evidence="3 4" key="1">
    <citation type="submission" date="2024-06" db="EMBL/GenBank/DDBJ databases">
        <title>The Natural Products Discovery Center: Release of the First 8490 Sequenced Strains for Exploring Actinobacteria Biosynthetic Diversity.</title>
        <authorList>
            <person name="Kalkreuter E."/>
            <person name="Kautsar S.A."/>
            <person name="Yang D."/>
            <person name="Bader C.D."/>
            <person name="Teijaro C.N."/>
            <person name="Fluegel L."/>
            <person name="Davis C.M."/>
            <person name="Simpson J.R."/>
            <person name="Lauterbach L."/>
            <person name="Steele A.D."/>
            <person name="Gui C."/>
            <person name="Meng S."/>
            <person name="Li G."/>
            <person name="Viehrig K."/>
            <person name="Ye F."/>
            <person name="Su P."/>
            <person name="Kiefer A.F."/>
            <person name="Nichols A."/>
            <person name="Cepeda A.J."/>
            <person name="Yan W."/>
            <person name="Fan B."/>
            <person name="Jiang Y."/>
            <person name="Adhikari A."/>
            <person name="Zheng C.-J."/>
            <person name="Schuster L."/>
            <person name="Cowan T.M."/>
            <person name="Smanski M.J."/>
            <person name="Chevrette M.G."/>
            <person name="De Carvalho L.P.S."/>
            <person name="Shen B."/>
        </authorList>
    </citation>
    <scope>NUCLEOTIDE SEQUENCE [LARGE SCALE GENOMIC DNA]</scope>
    <source>
        <strain evidence="3 4">NPDC048946</strain>
    </source>
</reference>
<dbReference type="PANTHER" id="PTHR43252">
    <property type="entry name" value="TRANSCRIPTIONAL REGULATOR YQJI"/>
    <property type="match status" value="1"/>
</dbReference>
<sequence>MSLRHALLGLVAERPASGYDLLKTFETSLAHVWPATQSQVYGELGRLGDVGLLTVAAQGPRGRKEYTITDEGLAELRHWLLSTAPERPARSDMLLRVFFLGRVAADEAADYLARQGEAAAARLAGFEELSDSIDWGQDPLSVYGKVALEYGRRISAAQREWADWAAAQVRAGERGQ</sequence>
<dbReference type="PANTHER" id="PTHR43252:SF2">
    <property type="entry name" value="TRANSCRIPTION REGULATOR, PADR-LIKE FAMILY"/>
    <property type="match status" value="1"/>
</dbReference>
<dbReference type="RefSeq" id="WP_358358774.1">
    <property type="nucleotide sequence ID" value="NZ_JBEZFP010000082.1"/>
</dbReference>
<proteinExistence type="predicted"/>
<dbReference type="SUPFAM" id="SSF46785">
    <property type="entry name" value="Winged helix' DNA-binding domain"/>
    <property type="match status" value="1"/>
</dbReference>
<dbReference type="Pfam" id="PF03551">
    <property type="entry name" value="PadR"/>
    <property type="match status" value="1"/>
</dbReference>
<dbReference type="InterPro" id="IPR005149">
    <property type="entry name" value="Tscrpt_reg_PadR_N"/>
</dbReference>
<feature type="domain" description="Transcription regulator PadR N-terminal" evidence="1">
    <location>
        <begin position="7"/>
        <end position="77"/>
    </location>
</feature>
<organism evidence="3 4">
    <name type="scientific">Streptodolium elevatio</name>
    <dbReference type="NCBI Taxonomy" id="3157996"/>
    <lineage>
        <taxon>Bacteria</taxon>
        <taxon>Bacillati</taxon>
        <taxon>Actinomycetota</taxon>
        <taxon>Actinomycetes</taxon>
        <taxon>Kitasatosporales</taxon>
        <taxon>Streptomycetaceae</taxon>
        <taxon>Streptodolium</taxon>
    </lineage>
</organism>
<evidence type="ECO:0000259" key="1">
    <source>
        <dbReference type="Pfam" id="PF03551"/>
    </source>
</evidence>
<dbReference type="InterPro" id="IPR018309">
    <property type="entry name" value="Tscrpt_reg_PadR_C"/>
</dbReference>
<gene>
    <name evidence="3" type="ORF">AB0C36_27290</name>
</gene>
<feature type="domain" description="Transcription regulator PadR C-terminal" evidence="2">
    <location>
        <begin position="90"/>
        <end position="168"/>
    </location>
</feature>
<dbReference type="InterPro" id="IPR036390">
    <property type="entry name" value="WH_DNA-bd_sf"/>
</dbReference>
<accession>A0ABV3DN91</accession>
<name>A0ABV3DN91_9ACTN</name>
<evidence type="ECO:0000259" key="2">
    <source>
        <dbReference type="Pfam" id="PF10400"/>
    </source>
</evidence>
<keyword evidence="4" id="KW-1185">Reference proteome</keyword>
<comment type="caution">
    <text evidence="3">The sequence shown here is derived from an EMBL/GenBank/DDBJ whole genome shotgun (WGS) entry which is preliminary data.</text>
</comment>
<dbReference type="EMBL" id="JBEZFP010000082">
    <property type="protein sequence ID" value="MEU8137210.1"/>
    <property type="molecule type" value="Genomic_DNA"/>
</dbReference>
<dbReference type="Gene3D" id="1.10.10.10">
    <property type="entry name" value="Winged helix-like DNA-binding domain superfamily/Winged helix DNA-binding domain"/>
    <property type="match status" value="1"/>
</dbReference>
<protein>
    <submittedName>
        <fullName evidence="3">PadR family transcriptional regulator</fullName>
    </submittedName>
</protein>